<protein>
    <recommendedName>
        <fullName evidence="13">Reelin</fullName>
    </recommendedName>
</protein>
<dbReference type="GO" id="GO:0006508">
    <property type="term" value="P:proteolysis"/>
    <property type="evidence" value="ECO:0007669"/>
    <property type="project" value="UniProtKB-KW"/>
</dbReference>
<evidence type="ECO:0000256" key="5">
    <source>
        <dbReference type="ARBA" id="ARBA00022670"/>
    </source>
</evidence>
<dbReference type="GO" id="GO:0046872">
    <property type="term" value="F:metal ion binding"/>
    <property type="evidence" value="ECO:0007669"/>
    <property type="project" value="UniProtKB-KW"/>
</dbReference>
<comment type="similarity">
    <text evidence="12">Belongs to the reelin family.</text>
</comment>
<dbReference type="InterPro" id="IPR034968">
    <property type="entry name" value="Reelin"/>
</dbReference>
<comment type="function">
    <text evidence="15">Extracellular matrix serine protease secreted by pioneer neurons that plays a role in layering of neurons in the cerebral cortex and cerebellum by coordinating cell positioning during neurodevelopment. Regulates microtubule function in neurons and neuronal migration. Binding to the extracellular domains of lipoprotein receptors VLDLR and LRP8/APOER2 induces tyrosine phosphorylation of DAB1 and modulation of TAU phosphorylation. Affects migration of sympathetic preganglionic neurons in the spinal cord, where it seems to act as a barrier to neuronal migration. Enzymatic activity is important for the modulation of cell adhesion.</text>
</comment>
<keyword evidence="9" id="KW-0862">Zinc</keyword>
<evidence type="ECO:0000256" key="10">
    <source>
        <dbReference type="ARBA" id="ARBA00022837"/>
    </source>
</evidence>
<dbReference type="InterPro" id="IPR049419">
    <property type="entry name" value="Reelin_subrepeat-B"/>
</dbReference>
<keyword evidence="4" id="KW-0272">Extracellular matrix</keyword>
<comment type="subunit">
    <text evidence="14">Oligomer of disulfide-linked homodimers.</text>
</comment>
<evidence type="ECO:0000256" key="13">
    <source>
        <dbReference type="ARBA" id="ARBA00023900"/>
    </source>
</evidence>
<evidence type="ECO:0000256" key="14">
    <source>
        <dbReference type="ARBA" id="ARBA00044961"/>
    </source>
</evidence>
<keyword evidence="11" id="KW-0130">Cell adhesion</keyword>
<evidence type="ECO:0000256" key="6">
    <source>
        <dbReference type="ARBA" id="ARBA00022723"/>
    </source>
</evidence>
<dbReference type="GO" id="GO:0001764">
    <property type="term" value="P:neuron migration"/>
    <property type="evidence" value="ECO:0007669"/>
    <property type="project" value="InterPro"/>
</dbReference>
<evidence type="ECO:0000256" key="15">
    <source>
        <dbReference type="ARBA" id="ARBA00046064"/>
    </source>
</evidence>
<keyword evidence="10" id="KW-0106">Calcium</keyword>
<keyword evidence="3" id="KW-0964">Secreted</keyword>
<keyword evidence="7" id="KW-0378">Hydrolase</keyword>
<dbReference type="AlphaFoldDB" id="A0A0B6YT53"/>
<keyword evidence="8" id="KW-0720">Serine protease</keyword>
<dbReference type="GO" id="GO:0070325">
    <property type="term" value="F:lipoprotein particle receptor binding"/>
    <property type="evidence" value="ECO:0007669"/>
    <property type="project" value="InterPro"/>
</dbReference>
<proteinExistence type="inferred from homology"/>
<dbReference type="PANTHER" id="PTHR11841:SF1">
    <property type="entry name" value="REELIN"/>
    <property type="match status" value="1"/>
</dbReference>
<accession>A0A0B6YT53</accession>
<comment type="subcellular location">
    <subcellularLocation>
        <location evidence="1">Secreted</location>
        <location evidence="1">Extracellular space</location>
        <location evidence="1">Extracellular matrix</location>
    </subcellularLocation>
</comment>
<evidence type="ECO:0000256" key="11">
    <source>
        <dbReference type="ARBA" id="ARBA00022889"/>
    </source>
</evidence>
<dbReference type="GO" id="GO:0008236">
    <property type="term" value="F:serine-type peptidase activity"/>
    <property type="evidence" value="ECO:0007669"/>
    <property type="project" value="UniProtKB-KW"/>
</dbReference>
<dbReference type="GO" id="GO:0007417">
    <property type="term" value="P:central nervous system development"/>
    <property type="evidence" value="ECO:0007669"/>
    <property type="project" value="InterPro"/>
</dbReference>
<evidence type="ECO:0000256" key="4">
    <source>
        <dbReference type="ARBA" id="ARBA00022530"/>
    </source>
</evidence>
<evidence type="ECO:0000256" key="2">
    <source>
        <dbReference type="ARBA" id="ARBA00022473"/>
    </source>
</evidence>
<gene>
    <name evidence="16" type="primary">ORF33895</name>
</gene>
<keyword evidence="2" id="KW-0217">Developmental protein</keyword>
<feature type="non-terminal residue" evidence="16">
    <location>
        <position position="202"/>
    </location>
</feature>
<name>A0A0B6YT53_9EUPU</name>
<evidence type="ECO:0000256" key="8">
    <source>
        <dbReference type="ARBA" id="ARBA00022825"/>
    </source>
</evidence>
<keyword evidence="6" id="KW-0479">Metal-binding</keyword>
<reference evidence="16" key="1">
    <citation type="submission" date="2014-12" db="EMBL/GenBank/DDBJ databases">
        <title>Insight into the proteome of Arion vulgaris.</title>
        <authorList>
            <person name="Aradska J."/>
            <person name="Bulat T."/>
            <person name="Smidak R."/>
            <person name="Sarate P."/>
            <person name="Gangsoo J."/>
            <person name="Sialana F."/>
            <person name="Bilban M."/>
            <person name="Lubec G."/>
        </authorList>
    </citation>
    <scope>NUCLEOTIDE SEQUENCE</scope>
    <source>
        <tissue evidence="16">Skin</tissue>
    </source>
</reference>
<dbReference type="PANTHER" id="PTHR11841">
    <property type="entry name" value="REELIN"/>
    <property type="match status" value="1"/>
</dbReference>
<evidence type="ECO:0000256" key="1">
    <source>
        <dbReference type="ARBA" id="ARBA00004498"/>
    </source>
</evidence>
<keyword evidence="5" id="KW-0645">Protease</keyword>
<feature type="non-terminal residue" evidence="16">
    <location>
        <position position="1"/>
    </location>
</feature>
<dbReference type="Gene3D" id="2.60.120.260">
    <property type="entry name" value="Galactose-binding domain-like"/>
    <property type="match status" value="2"/>
</dbReference>
<organism evidence="16">
    <name type="scientific">Arion vulgaris</name>
    <dbReference type="NCBI Taxonomy" id="1028688"/>
    <lineage>
        <taxon>Eukaryota</taxon>
        <taxon>Metazoa</taxon>
        <taxon>Spiralia</taxon>
        <taxon>Lophotrochozoa</taxon>
        <taxon>Mollusca</taxon>
        <taxon>Gastropoda</taxon>
        <taxon>Heterobranchia</taxon>
        <taxon>Euthyneura</taxon>
        <taxon>Panpulmonata</taxon>
        <taxon>Eupulmonata</taxon>
        <taxon>Stylommatophora</taxon>
        <taxon>Helicina</taxon>
        <taxon>Arionoidea</taxon>
        <taxon>Arionidae</taxon>
        <taxon>Arion</taxon>
    </lineage>
</organism>
<dbReference type="EMBL" id="HACG01011825">
    <property type="protein sequence ID" value="CEK58690.1"/>
    <property type="molecule type" value="Transcribed_RNA"/>
</dbReference>
<evidence type="ECO:0000256" key="12">
    <source>
        <dbReference type="ARBA" id="ARBA00023773"/>
    </source>
</evidence>
<evidence type="ECO:0000313" key="16">
    <source>
        <dbReference type="EMBL" id="CEK58690.1"/>
    </source>
</evidence>
<evidence type="ECO:0000256" key="3">
    <source>
        <dbReference type="ARBA" id="ARBA00022525"/>
    </source>
</evidence>
<evidence type="ECO:0000256" key="7">
    <source>
        <dbReference type="ARBA" id="ARBA00022801"/>
    </source>
</evidence>
<evidence type="ECO:0000256" key="9">
    <source>
        <dbReference type="ARBA" id="ARBA00022833"/>
    </source>
</evidence>
<sequence>GVGHSFSIDNVYMGPPCTDNCHHLGVCQDGKCKCEVSFNQVLGENCSPVSSAPNGMLDRFDNQNMPLMIYWDRILGGHLGRACGVVDYDNALYFGGIGSREAMTVPLNTTQKRILEFAIKIGDDKNSMTCSHPRDRNEGVVVDFSTDNGITWQVLKVVEPSFDDIVPSTVVIELPPSARHERTIFRFWQPLGLGDMPRAEWA</sequence>
<dbReference type="Pfam" id="PF21471">
    <property type="entry name" value="Reelin_subrepeat-B"/>
    <property type="match status" value="1"/>
</dbReference>
<dbReference type="GO" id="GO:0007155">
    <property type="term" value="P:cell adhesion"/>
    <property type="evidence" value="ECO:0007669"/>
    <property type="project" value="UniProtKB-KW"/>
</dbReference>